<dbReference type="PANTHER" id="PTHR11875">
    <property type="entry name" value="TESTIS-SPECIFIC Y-ENCODED PROTEIN"/>
    <property type="match status" value="1"/>
</dbReference>
<keyword evidence="5" id="KW-1185">Reference proteome</keyword>
<dbReference type="AlphaFoldDB" id="A0AAD4LMM2"/>
<dbReference type="SUPFAM" id="SSF143113">
    <property type="entry name" value="NAP-like"/>
    <property type="match status" value="1"/>
</dbReference>
<organism evidence="4 5">
    <name type="scientific">Lactarius akahatsu</name>
    <dbReference type="NCBI Taxonomy" id="416441"/>
    <lineage>
        <taxon>Eukaryota</taxon>
        <taxon>Fungi</taxon>
        <taxon>Dikarya</taxon>
        <taxon>Basidiomycota</taxon>
        <taxon>Agaricomycotina</taxon>
        <taxon>Agaricomycetes</taxon>
        <taxon>Russulales</taxon>
        <taxon>Russulaceae</taxon>
        <taxon>Lactarius</taxon>
    </lineage>
</organism>
<evidence type="ECO:0000256" key="1">
    <source>
        <dbReference type="ARBA" id="ARBA00009947"/>
    </source>
</evidence>
<dbReference type="Proteomes" id="UP001201163">
    <property type="component" value="Unassembled WGS sequence"/>
</dbReference>
<sequence length="273" mass="31303">MSTSKKRSSPGAATAKNGDPFADVDIGPAEDSILTEFQKKIQRVELILERRAQEQLTPVYQQRREALKNISKFWPVALLKHSMFALQAQHDADRVALSYLEDVWVVRDSREPKVFTLEFYFKENPYFSDSVLKKEYKFEPSNAATNEDPDADGITPSMLDFSWERDVTAQATKIQWKNDSKNLTKLYPLKVDEEDDTLAEPGSFFNFFEVARDYNDLGVVIANEVFPDAIEYFRGDAGGDELYSDEEDEESDDEDENEEIDLEKPRAKKPKQG</sequence>
<dbReference type="InterPro" id="IPR037231">
    <property type="entry name" value="NAP-like_sf"/>
</dbReference>
<evidence type="ECO:0000313" key="5">
    <source>
        <dbReference type="Proteomes" id="UP001201163"/>
    </source>
</evidence>
<feature type="region of interest" description="Disordered" evidence="3">
    <location>
        <begin position="236"/>
        <end position="273"/>
    </location>
</feature>
<dbReference type="InterPro" id="IPR002164">
    <property type="entry name" value="NAP_family"/>
</dbReference>
<dbReference type="Pfam" id="PF00956">
    <property type="entry name" value="NAP"/>
    <property type="match status" value="1"/>
</dbReference>
<dbReference type="EMBL" id="JAKELL010000007">
    <property type="protein sequence ID" value="KAH8997495.1"/>
    <property type="molecule type" value="Genomic_DNA"/>
</dbReference>
<evidence type="ECO:0000256" key="2">
    <source>
        <dbReference type="RuleBase" id="RU003876"/>
    </source>
</evidence>
<accession>A0AAD4LMM2</accession>
<reference evidence="4" key="1">
    <citation type="submission" date="2022-01" db="EMBL/GenBank/DDBJ databases">
        <title>Comparative genomics reveals a dynamic genome evolution in the ectomycorrhizal milk-cap (Lactarius) mushrooms.</title>
        <authorList>
            <consortium name="DOE Joint Genome Institute"/>
            <person name="Lebreton A."/>
            <person name="Tang N."/>
            <person name="Kuo A."/>
            <person name="LaButti K."/>
            <person name="Drula E."/>
            <person name="Barry K."/>
            <person name="Clum A."/>
            <person name="Lipzen A."/>
            <person name="Mousain D."/>
            <person name="Ng V."/>
            <person name="Wang R."/>
            <person name="Wang X."/>
            <person name="Dai Y."/>
            <person name="Henrissat B."/>
            <person name="Grigoriev I.V."/>
            <person name="Guerin-Laguette A."/>
            <person name="Yu F."/>
            <person name="Martin F.M."/>
        </authorList>
    </citation>
    <scope>NUCLEOTIDE SEQUENCE</scope>
    <source>
        <strain evidence="4">QP</strain>
    </source>
</reference>
<feature type="compositionally biased region" description="Acidic residues" evidence="3">
    <location>
        <begin position="238"/>
        <end position="261"/>
    </location>
</feature>
<comment type="caution">
    <text evidence="4">The sequence shown here is derived from an EMBL/GenBank/DDBJ whole genome shotgun (WGS) entry which is preliminary data.</text>
</comment>
<dbReference type="GO" id="GO:0005634">
    <property type="term" value="C:nucleus"/>
    <property type="evidence" value="ECO:0007669"/>
    <property type="project" value="InterPro"/>
</dbReference>
<protein>
    <submittedName>
        <fullName evidence="4">Uncharacterized protein</fullName>
    </submittedName>
</protein>
<gene>
    <name evidence="4" type="ORF">EDB92DRAFT_1840084</name>
</gene>
<comment type="similarity">
    <text evidence="1 2">Belongs to the nucleosome assembly protein (NAP) family.</text>
</comment>
<feature type="region of interest" description="Disordered" evidence="3">
    <location>
        <begin position="1"/>
        <end position="24"/>
    </location>
</feature>
<name>A0AAD4LMM2_9AGAM</name>
<evidence type="ECO:0000256" key="3">
    <source>
        <dbReference type="SAM" id="MobiDB-lite"/>
    </source>
</evidence>
<evidence type="ECO:0000313" key="4">
    <source>
        <dbReference type="EMBL" id="KAH8997495.1"/>
    </source>
</evidence>
<proteinExistence type="inferred from homology"/>
<dbReference type="GO" id="GO:0006334">
    <property type="term" value="P:nucleosome assembly"/>
    <property type="evidence" value="ECO:0007669"/>
    <property type="project" value="InterPro"/>
</dbReference>
<dbReference type="Gene3D" id="3.30.1120.90">
    <property type="entry name" value="Nucleosome assembly protein"/>
    <property type="match status" value="1"/>
</dbReference>